<dbReference type="FunCoup" id="A0A6P8HKT0">
    <property type="interactions" value="2138"/>
</dbReference>
<dbReference type="GO" id="GO:0070578">
    <property type="term" value="C:RISC-loading complex"/>
    <property type="evidence" value="ECO:0007669"/>
    <property type="project" value="TreeGrafter"/>
</dbReference>
<feature type="domain" description="DRBM" evidence="4">
    <location>
        <begin position="24"/>
        <end position="91"/>
    </location>
</feature>
<dbReference type="FunFam" id="3.30.160.20:FF:000007">
    <property type="entry name" value="Double-stranded RNA-binding protein Staufen homolog 1"/>
    <property type="match status" value="1"/>
</dbReference>
<dbReference type="Proteomes" id="UP000515163">
    <property type="component" value="Unplaced"/>
</dbReference>
<evidence type="ECO:0000313" key="5">
    <source>
        <dbReference type="Proteomes" id="UP000515163"/>
    </source>
</evidence>
<dbReference type="PROSITE" id="PS50137">
    <property type="entry name" value="DS_RBD"/>
    <property type="match status" value="2"/>
</dbReference>
<dbReference type="PANTHER" id="PTHR46205">
    <property type="entry name" value="LOQUACIOUS, ISOFORM B"/>
    <property type="match status" value="1"/>
</dbReference>
<keyword evidence="6" id="KW-0808">Transferase</keyword>
<protein>
    <submittedName>
        <fullName evidence="6">Interferon-inducible double-stranded RNA-dependent protein kinase activator A homolog</fullName>
    </submittedName>
</protein>
<dbReference type="GO" id="GO:0035197">
    <property type="term" value="F:siRNA binding"/>
    <property type="evidence" value="ECO:0007669"/>
    <property type="project" value="TreeGrafter"/>
</dbReference>
<dbReference type="SUPFAM" id="SSF54768">
    <property type="entry name" value="dsRNA-binding domain-like"/>
    <property type="match status" value="3"/>
</dbReference>
<dbReference type="AlphaFoldDB" id="A0A6P8HKT0"/>
<reference evidence="6" key="1">
    <citation type="submission" date="2025-08" db="UniProtKB">
        <authorList>
            <consortium name="RefSeq"/>
        </authorList>
    </citation>
    <scope>IDENTIFICATION</scope>
    <source>
        <tissue evidence="6">Tentacle</tissue>
    </source>
</reference>
<dbReference type="Gene3D" id="3.30.160.20">
    <property type="match status" value="3"/>
</dbReference>
<dbReference type="OrthoDB" id="10056847at2759"/>
<dbReference type="Pfam" id="PF00035">
    <property type="entry name" value="dsrm"/>
    <property type="match status" value="2"/>
</dbReference>
<dbReference type="RefSeq" id="XP_031555508.1">
    <property type="nucleotide sequence ID" value="XM_031699648.1"/>
</dbReference>
<keyword evidence="5" id="KW-1185">Reference proteome</keyword>
<dbReference type="CDD" id="cd19864">
    <property type="entry name" value="DSRM_PRKRA-like_rpt3"/>
    <property type="match status" value="1"/>
</dbReference>
<evidence type="ECO:0000256" key="2">
    <source>
        <dbReference type="PROSITE-ProRule" id="PRU00266"/>
    </source>
</evidence>
<evidence type="ECO:0000259" key="4">
    <source>
        <dbReference type="PROSITE" id="PS50137"/>
    </source>
</evidence>
<feature type="region of interest" description="Disordered" evidence="3">
    <location>
        <begin position="93"/>
        <end position="140"/>
    </location>
</feature>
<dbReference type="GO" id="GO:0005634">
    <property type="term" value="C:nucleus"/>
    <property type="evidence" value="ECO:0007669"/>
    <property type="project" value="TreeGrafter"/>
</dbReference>
<sequence>MASTTPAKLGETIRFLENVGMHQDSIDLLMLASSQHSMIVRFKNLVEDASQKTFICKVEIGGLLDECIGYGQSKREAKINAADDAIAKLTDYVKVPKPREGTPQEEPSSSRRHETDVTTSMNESPSYRSSYPRSLSLPENTNNLSLAHNSVGELQELAMQRGWPAPEYKEIDEYGEPHRMTFLIECKLKHNVCEGRGSSKKTAKKQAAEKMLKMVQPSVSSGPFISRNLSTPGLEQRDSPRASVSTAAIMRTRGKEPPISSIPLEKMKISSSETNRRPQNFYCNKLSKEAKKNSWNIEWKDLGEKGYNGNYQCFVQISTDPMTVCCGSGPTLSSAHDDAAMNALNCLKE</sequence>
<dbReference type="SMART" id="SM00358">
    <property type="entry name" value="DSRM"/>
    <property type="match status" value="3"/>
</dbReference>
<feature type="domain" description="DRBM" evidence="4">
    <location>
        <begin position="149"/>
        <end position="217"/>
    </location>
</feature>
<dbReference type="InterPro" id="IPR051247">
    <property type="entry name" value="RLC_Component"/>
</dbReference>
<dbReference type="PANTHER" id="PTHR46205:SF3">
    <property type="entry name" value="LOQUACIOUS, ISOFORM B"/>
    <property type="match status" value="1"/>
</dbReference>
<dbReference type="CDD" id="cd00048">
    <property type="entry name" value="DSRM_SF"/>
    <property type="match status" value="1"/>
</dbReference>
<dbReference type="GO" id="GO:0003725">
    <property type="term" value="F:double-stranded RNA binding"/>
    <property type="evidence" value="ECO:0007669"/>
    <property type="project" value="TreeGrafter"/>
</dbReference>
<proteinExistence type="predicted"/>
<name>A0A6P8HKT0_ACTTE</name>
<dbReference type="InParanoid" id="A0A6P8HKT0"/>
<gene>
    <name evidence="6" type="primary">LOC116292350</name>
</gene>
<dbReference type="GO" id="GO:0070920">
    <property type="term" value="P:regulation of regulatory ncRNA processing"/>
    <property type="evidence" value="ECO:0007669"/>
    <property type="project" value="TreeGrafter"/>
</dbReference>
<dbReference type="InterPro" id="IPR014720">
    <property type="entry name" value="dsRBD_dom"/>
</dbReference>
<evidence type="ECO:0000256" key="1">
    <source>
        <dbReference type="ARBA" id="ARBA00022884"/>
    </source>
</evidence>
<feature type="compositionally biased region" description="Low complexity" evidence="3">
    <location>
        <begin position="124"/>
        <end position="137"/>
    </location>
</feature>
<evidence type="ECO:0000313" key="6">
    <source>
        <dbReference type="RefSeq" id="XP_031555508.1"/>
    </source>
</evidence>
<evidence type="ECO:0000256" key="3">
    <source>
        <dbReference type="SAM" id="MobiDB-lite"/>
    </source>
</evidence>
<accession>A0A6P8HKT0</accession>
<organism evidence="5 6">
    <name type="scientific">Actinia tenebrosa</name>
    <name type="common">Australian red waratah sea anemone</name>
    <dbReference type="NCBI Taxonomy" id="6105"/>
    <lineage>
        <taxon>Eukaryota</taxon>
        <taxon>Metazoa</taxon>
        <taxon>Cnidaria</taxon>
        <taxon>Anthozoa</taxon>
        <taxon>Hexacorallia</taxon>
        <taxon>Actiniaria</taxon>
        <taxon>Actiniidae</taxon>
        <taxon>Actinia</taxon>
    </lineage>
</organism>
<keyword evidence="6" id="KW-0418">Kinase</keyword>
<dbReference type="GO" id="GO:0016442">
    <property type="term" value="C:RISC complex"/>
    <property type="evidence" value="ECO:0007669"/>
    <property type="project" value="TreeGrafter"/>
</dbReference>
<dbReference type="GO" id="GO:0016301">
    <property type="term" value="F:kinase activity"/>
    <property type="evidence" value="ECO:0007669"/>
    <property type="project" value="UniProtKB-KW"/>
</dbReference>
<dbReference type="KEGG" id="aten:116292350"/>
<feature type="compositionally biased region" description="Basic and acidic residues" evidence="3">
    <location>
        <begin position="97"/>
        <end position="116"/>
    </location>
</feature>
<dbReference type="GO" id="GO:0030422">
    <property type="term" value="P:siRNA processing"/>
    <property type="evidence" value="ECO:0007669"/>
    <property type="project" value="TreeGrafter"/>
</dbReference>
<dbReference type="GeneID" id="116292350"/>
<dbReference type="GO" id="GO:0005737">
    <property type="term" value="C:cytoplasm"/>
    <property type="evidence" value="ECO:0007669"/>
    <property type="project" value="TreeGrafter"/>
</dbReference>
<keyword evidence="1 2" id="KW-0694">RNA-binding</keyword>